<dbReference type="Gene3D" id="3.40.30.10">
    <property type="entry name" value="Glutaredoxin"/>
    <property type="match status" value="1"/>
</dbReference>
<keyword evidence="8" id="KW-1185">Reference proteome</keyword>
<evidence type="ECO:0000256" key="2">
    <source>
        <dbReference type="ARBA" id="ARBA00008987"/>
    </source>
</evidence>
<name>A0A6P7WVU4_9AMPH</name>
<proteinExistence type="inferred from homology"/>
<dbReference type="GeneID" id="115456837"/>
<accession>A0A6P7WVU4</accession>
<dbReference type="Proteomes" id="UP000515156">
    <property type="component" value="Chromosome 13"/>
</dbReference>
<dbReference type="Pfam" id="PF06110">
    <property type="entry name" value="TXD17-like_Trx"/>
    <property type="match status" value="1"/>
</dbReference>
<organism evidence="8 9">
    <name type="scientific">Microcaecilia unicolor</name>
    <dbReference type="NCBI Taxonomy" id="1415580"/>
    <lineage>
        <taxon>Eukaryota</taxon>
        <taxon>Metazoa</taxon>
        <taxon>Chordata</taxon>
        <taxon>Craniata</taxon>
        <taxon>Vertebrata</taxon>
        <taxon>Euteleostomi</taxon>
        <taxon>Amphibia</taxon>
        <taxon>Gymnophiona</taxon>
        <taxon>Siphonopidae</taxon>
        <taxon>Microcaecilia</taxon>
    </lineage>
</organism>
<dbReference type="InParanoid" id="A0A6P7WVU4"/>
<dbReference type="OrthoDB" id="78947at2759"/>
<feature type="domain" description="Thioredoxin" evidence="7">
    <location>
        <begin position="79"/>
        <end position="192"/>
    </location>
</feature>
<keyword evidence="4" id="KW-0963">Cytoplasm</keyword>
<dbReference type="PANTHER" id="PTHR12452:SF0">
    <property type="entry name" value="THIOREDOXIN DOMAIN-CONTAINING PROTEIN 17"/>
    <property type="match status" value="1"/>
</dbReference>
<comment type="similarity">
    <text evidence="2">Belongs to the thioredoxin family.</text>
</comment>
<dbReference type="RefSeq" id="XP_030042024.1">
    <property type="nucleotide sequence ID" value="XM_030186164.1"/>
</dbReference>
<keyword evidence="5" id="KW-1015">Disulfide bond</keyword>
<evidence type="ECO:0000256" key="5">
    <source>
        <dbReference type="ARBA" id="ARBA00023157"/>
    </source>
</evidence>
<protein>
    <recommendedName>
        <fullName evidence="3">Thioredoxin domain-containing protein 17</fullName>
    </recommendedName>
</protein>
<evidence type="ECO:0000313" key="9">
    <source>
        <dbReference type="RefSeq" id="XP_030042024.1"/>
    </source>
</evidence>
<gene>
    <name evidence="9" type="primary">LOC115456837</name>
</gene>
<dbReference type="CDD" id="cd02952">
    <property type="entry name" value="TRP14_like"/>
    <property type="match status" value="1"/>
</dbReference>
<evidence type="ECO:0000256" key="6">
    <source>
        <dbReference type="ARBA" id="ARBA00023284"/>
    </source>
</evidence>
<dbReference type="InterPro" id="IPR036249">
    <property type="entry name" value="Thioredoxin-like_sf"/>
</dbReference>
<dbReference type="InterPro" id="IPR045108">
    <property type="entry name" value="TXNDC17-like"/>
</dbReference>
<keyword evidence="6" id="KW-0676">Redox-active center</keyword>
<evidence type="ECO:0000256" key="1">
    <source>
        <dbReference type="ARBA" id="ARBA00004496"/>
    </source>
</evidence>
<dbReference type="SUPFAM" id="SSF52833">
    <property type="entry name" value="Thioredoxin-like"/>
    <property type="match status" value="1"/>
</dbReference>
<comment type="subcellular location">
    <subcellularLocation>
        <location evidence="1">Cytoplasm</location>
    </subcellularLocation>
</comment>
<dbReference type="GO" id="GO:0005829">
    <property type="term" value="C:cytosol"/>
    <property type="evidence" value="ECO:0007669"/>
    <property type="project" value="TreeGrafter"/>
</dbReference>
<dbReference type="FunCoup" id="A0A6P7WVU4">
    <property type="interactions" value="995"/>
</dbReference>
<sequence length="193" mass="22232">MHQDKSGVRDWIFGWRMRKQRRCRHASALPMMRQRGTGSETTARIEEEGPTTLADSCCVPSSQLHAPKMPQTQYTEVKVRGYQEFIQALERFKDQLVFALFCGSKNEKGASWCPDCVEAEPIVRENLQYLPEDSIFVYCDVGEKAYWKDPNNDFKQNLKLTGVPTLLKCGTPQKLVEEECFKPELVQMLFAED</sequence>
<dbReference type="PANTHER" id="PTHR12452">
    <property type="entry name" value="42-9-9 PROTEIN-RELATED"/>
    <property type="match status" value="1"/>
</dbReference>
<dbReference type="KEGG" id="muo:115456837"/>
<evidence type="ECO:0000256" key="3">
    <source>
        <dbReference type="ARBA" id="ARBA00016949"/>
    </source>
</evidence>
<evidence type="ECO:0000259" key="7">
    <source>
        <dbReference type="Pfam" id="PF06110"/>
    </source>
</evidence>
<reference evidence="9" key="1">
    <citation type="submission" date="2025-08" db="UniProtKB">
        <authorList>
            <consortium name="RefSeq"/>
        </authorList>
    </citation>
    <scope>IDENTIFICATION</scope>
</reference>
<dbReference type="FunFam" id="3.40.30.10:FF:000124">
    <property type="entry name" value="Thioredoxin domain-containing 17"/>
    <property type="match status" value="1"/>
</dbReference>
<evidence type="ECO:0000313" key="8">
    <source>
        <dbReference type="Proteomes" id="UP000515156"/>
    </source>
</evidence>
<dbReference type="AlphaFoldDB" id="A0A6P7WVU4"/>
<dbReference type="GO" id="GO:0047134">
    <property type="term" value="F:protein-disulfide reductase [NAD(P)H] activity"/>
    <property type="evidence" value="ECO:0007669"/>
    <property type="project" value="InterPro"/>
</dbReference>
<dbReference type="InterPro" id="IPR010357">
    <property type="entry name" value="TXNDC17_dom"/>
</dbReference>
<evidence type="ECO:0000256" key="4">
    <source>
        <dbReference type="ARBA" id="ARBA00022490"/>
    </source>
</evidence>